<organism evidence="2 3">
    <name type="scientific">Bacillus salacetis</name>
    <dbReference type="NCBI Taxonomy" id="2315464"/>
    <lineage>
        <taxon>Bacteria</taxon>
        <taxon>Bacillati</taxon>
        <taxon>Bacillota</taxon>
        <taxon>Bacilli</taxon>
        <taxon>Bacillales</taxon>
        <taxon>Bacillaceae</taxon>
        <taxon>Bacillus</taxon>
    </lineage>
</organism>
<sequence>MRVLPPPTLELKRNGDGTQREQQEECKRIKEREKKRKIRGESLLLSSKNKWASFFSMHISASTLKKINFMVSFSSHPP</sequence>
<feature type="region of interest" description="Disordered" evidence="1">
    <location>
        <begin position="1"/>
        <end position="33"/>
    </location>
</feature>
<name>A0A3A1R1V3_9BACI</name>
<evidence type="ECO:0000313" key="3">
    <source>
        <dbReference type="Proteomes" id="UP000265801"/>
    </source>
</evidence>
<evidence type="ECO:0000256" key="1">
    <source>
        <dbReference type="SAM" id="MobiDB-lite"/>
    </source>
</evidence>
<gene>
    <name evidence="2" type="ORF">D3H55_09835</name>
</gene>
<reference evidence="2 3" key="1">
    <citation type="submission" date="2018-09" db="EMBL/GenBank/DDBJ databases">
        <title>Bacillus saliacetes sp. nov., isolated from Thai shrimp paste (Ka-pi).</title>
        <authorList>
            <person name="Daroonpunt R."/>
            <person name="Tanasupawat S."/>
            <person name="Yiamsombut S."/>
        </authorList>
    </citation>
    <scope>NUCLEOTIDE SEQUENCE [LARGE SCALE GENOMIC DNA]</scope>
    <source>
        <strain evidence="2 3">SKP7-4</strain>
    </source>
</reference>
<dbReference type="Proteomes" id="UP000265801">
    <property type="component" value="Unassembled WGS sequence"/>
</dbReference>
<evidence type="ECO:0000313" key="2">
    <source>
        <dbReference type="EMBL" id="RIW34273.1"/>
    </source>
</evidence>
<accession>A0A3A1R1V3</accession>
<dbReference type="AlphaFoldDB" id="A0A3A1R1V3"/>
<comment type="caution">
    <text evidence="2">The sequence shown here is derived from an EMBL/GenBank/DDBJ whole genome shotgun (WGS) entry which is preliminary data.</text>
</comment>
<keyword evidence="3" id="KW-1185">Reference proteome</keyword>
<feature type="compositionally biased region" description="Basic and acidic residues" evidence="1">
    <location>
        <begin position="10"/>
        <end position="32"/>
    </location>
</feature>
<proteinExistence type="predicted"/>
<protein>
    <submittedName>
        <fullName evidence="2">Uncharacterized protein</fullName>
    </submittedName>
</protein>
<dbReference type="EMBL" id="QXIR01000011">
    <property type="protein sequence ID" value="RIW34273.1"/>
    <property type="molecule type" value="Genomic_DNA"/>
</dbReference>